<keyword evidence="4" id="KW-1133">Transmembrane helix</keyword>
<feature type="compositionally biased region" description="Low complexity" evidence="6">
    <location>
        <begin position="405"/>
        <end position="428"/>
    </location>
</feature>
<dbReference type="Pfam" id="PF16016">
    <property type="entry name" value="VASt"/>
    <property type="match status" value="1"/>
</dbReference>
<comment type="similarity">
    <text evidence="2">Belongs to the YSP2 family.</text>
</comment>
<dbReference type="GO" id="GO:0032934">
    <property type="term" value="F:sterol binding"/>
    <property type="evidence" value="ECO:0007669"/>
    <property type="project" value="TreeGrafter"/>
</dbReference>
<keyword evidence="3" id="KW-0812">Transmembrane</keyword>
<dbReference type="STRING" id="91626.A0A0C9MMB5"/>
<accession>A0A0C9MMB5</accession>
<feature type="compositionally biased region" description="Basic and acidic residues" evidence="6">
    <location>
        <begin position="61"/>
        <end position="79"/>
    </location>
</feature>
<dbReference type="Proteomes" id="UP000053815">
    <property type="component" value="Unassembled WGS sequence"/>
</dbReference>
<reference evidence="8" key="1">
    <citation type="submission" date="2014-09" db="EMBL/GenBank/DDBJ databases">
        <title>Draft genome sequence of an oleaginous Mucoromycotina fungus Mucor ambiguus NBRC6742.</title>
        <authorList>
            <person name="Takeda I."/>
            <person name="Yamane N."/>
            <person name="Morita T."/>
            <person name="Tamano K."/>
            <person name="Machida M."/>
            <person name="Baker S."/>
            <person name="Koike H."/>
        </authorList>
    </citation>
    <scope>NUCLEOTIDE SEQUENCE</scope>
    <source>
        <strain evidence="8">NBRC 6742</strain>
    </source>
</reference>
<evidence type="ECO:0000256" key="5">
    <source>
        <dbReference type="ARBA" id="ARBA00023136"/>
    </source>
</evidence>
<evidence type="ECO:0000256" key="4">
    <source>
        <dbReference type="ARBA" id="ARBA00022989"/>
    </source>
</evidence>
<feature type="compositionally biased region" description="Acidic residues" evidence="6">
    <location>
        <begin position="339"/>
        <end position="353"/>
    </location>
</feature>
<dbReference type="Gene3D" id="2.30.29.30">
    <property type="entry name" value="Pleckstrin-homology domain (PH domain)/Phosphotyrosine-binding domain (PTB)"/>
    <property type="match status" value="1"/>
</dbReference>
<feature type="compositionally biased region" description="Low complexity" evidence="6">
    <location>
        <begin position="387"/>
        <end position="398"/>
    </location>
</feature>
<evidence type="ECO:0000256" key="3">
    <source>
        <dbReference type="ARBA" id="ARBA00022692"/>
    </source>
</evidence>
<evidence type="ECO:0000313" key="9">
    <source>
        <dbReference type="Proteomes" id="UP000053815"/>
    </source>
</evidence>
<feature type="region of interest" description="Disordered" evidence="6">
    <location>
        <begin position="1"/>
        <end position="34"/>
    </location>
</feature>
<dbReference type="InterPro" id="IPR031968">
    <property type="entry name" value="VASt"/>
</dbReference>
<evidence type="ECO:0000259" key="7">
    <source>
        <dbReference type="PROSITE" id="PS51778"/>
    </source>
</evidence>
<evidence type="ECO:0000256" key="1">
    <source>
        <dbReference type="ARBA" id="ARBA00004167"/>
    </source>
</evidence>
<gene>
    <name evidence="8" type="ORF">MAM1_0033d02519</name>
</gene>
<comment type="subcellular location">
    <subcellularLocation>
        <location evidence="1">Membrane</location>
        <topology evidence="1">Single-pass membrane protein</topology>
    </subcellularLocation>
</comment>
<feature type="region of interest" description="Disordered" evidence="6">
    <location>
        <begin position="60"/>
        <end position="125"/>
    </location>
</feature>
<dbReference type="GO" id="GO:0005789">
    <property type="term" value="C:endoplasmic reticulum membrane"/>
    <property type="evidence" value="ECO:0007669"/>
    <property type="project" value="TreeGrafter"/>
</dbReference>
<evidence type="ECO:0000313" key="8">
    <source>
        <dbReference type="EMBL" id="GAN03068.1"/>
    </source>
</evidence>
<name>A0A0C9MMB5_9FUNG</name>
<dbReference type="GO" id="GO:0032366">
    <property type="term" value="P:intracellular sterol transport"/>
    <property type="evidence" value="ECO:0007669"/>
    <property type="project" value="TreeGrafter"/>
</dbReference>
<protein>
    <recommendedName>
        <fullName evidence="7">VASt domain-containing protein</fullName>
    </recommendedName>
</protein>
<dbReference type="InterPro" id="IPR011993">
    <property type="entry name" value="PH-like_dom_sf"/>
</dbReference>
<dbReference type="PANTHER" id="PTHR23319">
    <property type="entry name" value="GRAM DOMAIN CONTAINING 1B, ISOFORM E"/>
    <property type="match status" value="1"/>
</dbReference>
<organism evidence="8">
    <name type="scientific">Mucor ambiguus</name>
    <dbReference type="NCBI Taxonomy" id="91626"/>
    <lineage>
        <taxon>Eukaryota</taxon>
        <taxon>Fungi</taxon>
        <taxon>Fungi incertae sedis</taxon>
        <taxon>Mucoromycota</taxon>
        <taxon>Mucoromycotina</taxon>
        <taxon>Mucoromycetes</taxon>
        <taxon>Mucorales</taxon>
        <taxon>Mucorineae</taxon>
        <taxon>Mucoraceae</taxon>
        <taxon>Mucor</taxon>
    </lineage>
</organism>
<evidence type="ECO:0000256" key="2">
    <source>
        <dbReference type="ARBA" id="ARBA00006582"/>
    </source>
</evidence>
<dbReference type="OrthoDB" id="2162691at2759"/>
<dbReference type="GO" id="GO:0005886">
    <property type="term" value="C:plasma membrane"/>
    <property type="evidence" value="ECO:0007669"/>
    <property type="project" value="TreeGrafter"/>
</dbReference>
<feature type="region of interest" description="Disordered" evidence="6">
    <location>
        <begin position="444"/>
        <end position="479"/>
    </location>
</feature>
<keyword evidence="5" id="KW-0472">Membrane</keyword>
<dbReference type="InterPro" id="IPR051482">
    <property type="entry name" value="Cholesterol_transport"/>
</dbReference>
<sequence>MSLKTKPASSSSSFASISGSSTTTIINTSSRTEKSFLKRRFSAQKMLAKAKDTTKSLVQEVLDKRSSSESKRSTNEDYHIPNNSSSSSSLVSQKRASVKDDNETDSDATSNNHKKSMLRTLSSRPKHYSLPIKRPFVIKRNTSTKSLESLSSTSMVTNTTASSLAAAATDNADPESMNPAAAAEADILNGDERPGSFATACDFRLANDKRNEEFHALFKSVPEKDMLIQDYKCALQKEILLQGHLYVSENHVCFKSNIFGWVTNLVINFAEITRVEKRMTAKIIPNGILIATNTSTHIFASFLSRDQAYDQIIKLWDLKKRVTSVILPADSPLSRSNSYDDDDDDDEETDDEGSVPSMDSAIILHTPPLLITEHDSILHHENLASDLTTTSKPSSSPLAFPPPISSSTTAVNSPSSISAEESASTAAMTNNASATTNMNKSLYTNTLKQQSRPRSASDTYTGRERRNVTIEPKLESGPRREIRQDDALTPIKKTRVCPCTVKGEQYFHIALNETYKGTVEAVFKLLFDSEFIKGFLEKYENFEDVQLGHWKHGIREVTGKRKIKSSTMGTKIVKTLFQEKRIHRKYPYYCCVTAKKSMPDMPMGAVYSIQSRTCITRVNKEKVHVLVTFQVVFSRSGLVSSIIEKNAADDQLRLYTHVNSILNKPDLIREIVKDEHILEALHMIEPKPKTKSETPNTSWKQSVLNRICSPKLTDFIYVGFFLTILTHCVLALRLHRITHRLEVVQHNSRPFKPQSDSQWLNHKMNNVHHRLDQLRGEVQDFDQRISKLKPTI</sequence>
<feature type="compositionally biased region" description="Polar residues" evidence="6">
    <location>
        <begin position="444"/>
        <end position="460"/>
    </location>
</feature>
<dbReference type="EMBL" id="DF836322">
    <property type="protein sequence ID" value="GAN03068.1"/>
    <property type="molecule type" value="Genomic_DNA"/>
</dbReference>
<feature type="region of interest" description="Disordered" evidence="6">
    <location>
        <begin position="387"/>
        <end position="428"/>
    </location>
</feature>
<dbReference type="GO" id="GO:0120015">
    <property type="term" value="F:sterol transfer activity"/>
    <property type="evidence" value="ECO:0007669"/>
    <property type="project" value="TreeGrafter"/>
</dbReference>
<proteinExistence type="inferred from homology"/>
<feature type="region of interest" description="Disordered" evidence="6">
    <location>
        <begin position="333"/>
        <end position="359"/>
    </location>
</feature>
<dbReference type="InterPro" id="IPR004182">
    <property type="entry name" value="GRAM"/>
</dbReference>
<dbReference type="PROSITE" id="PS51778">
    <property type="entry name" value="VAST"/>
    <property type="match status" value="1"/>
</dbReference>
<dbReference type="AlphaFoldDB" id="A0A0C9MMB5"/>
<dbReference type="PANTHER" id="PTHR23319:SF4">
    <property type="entry name" value="GRAM DOMAIN CONTAINING 1B, ISOFORM E"/>
    <property type="match status" value="1"/>
</dbReference>
<feature type="compositionally biased region" description="Low complexity" evidence="6">
    <location>
        <begin position="9"/>
        <end position="30"/>
    </location>
</feature>
<dbReference type="GO" id="GO:0140268">
    <property type="term" value="C:endoplasmic reticulum-plasma membrane contact site"/>
    <property type="evidence" value="ECO:0007669"/>
    <property type="project" value="TreeGrafter"/>
</dbReference>
<dbReference type="SMART" id="SM00568">
    <property type="entry name" value="GRAM"/>
    <property type="match status" value="1"/>
</dbReference>
<feature type="domain" description="VASt" evidence="7">
    <location>
        <begin position="506"/>
        <end position="676"/>
    </location>
</feature>
<feature type="compositionally biased region" description="Basic and acidic residues" evidence="6">
    <location>
        <begin position="461"/>
        <end position="479"/>
    </location>
</feature>
<dbReference type="Pfam" id="PF02893">
    <property type="entry name" value="GRAM"/>
    <property type="match status" value="1"/>
</dbReference>
<evidence type="ECO:0000256" key="6">
    <source>
        <dbReference type="SAM" id="MobiDB-lite"/>
    </source>
</evidence>
<keyword evidence="9" id="KW-1185">Reference proteome</keyword>
<dbReference type="CDD" id="cd13220">
    <property type="entry name" value="PH-GRAM_GRAMDC"/>
    <property type="match status" value="1"/>
</dbReference>